<dbReference type="Proteomes" id="UP000248706">
    <property type="component" value="Unassembled WGS sequence"/>
</dbReference>
<dbReference type="AlphaFoldDB" id="A0A328VJZ9"/>
<dbReference type="GO" id="GO:0003677">
    <property type="term" value="F:DNA binding"/>
    <property type="evidence" value="ECO:0007669"/>
    <property type="project" value="InterPro"/>
</dbReference>
<name>A0A328VJZ9_9CHLR</name>
<evidence type="ECO:0000313" key="7">
    <source>
        <dbReference type="EMBL" id="RAQ95933.1"/>
    </source>
</evidence>
<dbReference type="EMBL" id="MCIF01000002">
    <property type="protein sequence ID" value="RAQ95933.1"/>
    <property type="molecule type" value="Genomic_DNA"/>
</dbReference>
<keyword evidence="8" id="KW-1185">Reference proteome</keyword>
<evidence type="ECO:0000256" key="2">
    <source>
        <dbReference type="ARBA" id="ARBA00022603"/>
    </source>
</evidence>
<sequence>MYRSTIAQLAQTGVATEHTYRAALARLLETLATGIRVINEPRRIACGAPDLAVTTTSGTTSLTIGYVETKDLGLDLDAIERDAARSQPRTENGRQLQRYLSSLENLVLTNYLEFRWYVGGNRRRHACLAPLQGQQRSQVSPQAHQEVRTLLESFLAHRAAPISKPAELAQRMARLAHLIREVVEEAFRRKQASPMLRDLYHSFREVLLPELTEAAFADMFAQTLTYGLFAARFHHRGPQPFRRTDAAREIPRTNPFLRKLFGTIAGVELDDEPFVGFVDELAELLALTDLDQVLADFGKRSRREDPMVHFYETFLAAYDPQLRELRGVYYTPDPVVSYIVRSVDQLLRASFDCPEGLADATQVQVTLTTEQGESRVETVPRVLILDPACGTGTFLYHTIALIREQYRRTGNAGLWSGYVRAALLPRLFGFELLMAPYAMAHLKLGMQLAGLDLPPEERAIWAYDFQSDERLHIYLTNTLEEALKRAELTFGHYISDEANQAATVKRGYPVMVVLGNPPYSGHSANQGAWIRDLLHGKERGRERRSANYFEVDGQPLRERNPKWLNDDYVKFIRFGQWRIEQTGYGILAFITNHGYLDNPTFRGMRQSLLESFDEIYLLNLHGNSKKRERAPDGSRDENVFDIQQGVAIGIFVKRQQPGIGQEKPPARVFYADLWGPREVYEQYGEERRLVGGKYAWLAEHDVQTTAWEELAPCSPLYLLVPQRQDLSQEYSQGVSLPSLFPVNSVGITTARDALTIHWTREEAWQTVQTFVALPPEEARSHYQLGPDVRDWQVEAAQRDLKQSGPSPAHLAPILYRPFDLRFTYYTGRSRGFHCMPRGEVMRHLLAGENIALVTTRSVEIGQGWEHIFCSRYLVQHHTVSLKEVNYLFPLYLYPQASQPALPELHLEGSQSQRHPNLAPSLLADWSGRLGLTFVQEGVGDREHTFGPEDVFHYLYAILHAPGYRERYAAFLKSDFPRVPLTSNRQLFAALCQLGERLVALHLLRTSDPARRPTYPVAGSNQVERVAFVANPSPEQGRVFINATQYFAGVPEAVWTFEVGGYQVCAKWLKDRKGRTLTFQDIVQYQQIVAALAETIQLMEQIDDVIEEHGGWLLR</sequence>
<dbReference type="GO" id="GO:0008170">
    <property type="term" value="F:N-methyltransferase activity"/>
    <property type="evidence" value="ECO:0007669"/>
    <property type="project" value="InterPro"/>
</dbReference>
<organism evidence="7 8">
    <name type="scientific">Thermogemmatispora tikiterensis</name>
    <dbReference type="NCBI Taxonomy" id="1825093"/>
    <lineage>
        <taxon>Bacteria</taxon>
        <taxon>Bacillati</taxon>
        <taxon>Chloroflexota</taxon>
        <taxon>Ktedonobacteria</taxon>
        <taxon>Thermogemmatisporales</taxon>
        <taxon>Thermogemmatisporaceae</taxon>
        <taxon>Thermogemmatispora</taxon>
    </lineage>
</organism>
<accession>A0A328VJZ9</accession>
<dbReference type="Gene3D" id="3.40.50.150">
    <property type="entry name" value="Vaccinia Virus protein VP39"/>
    <property type="match status" value="1"/>
</dbReference>
<dbReference type="EC" id="2.1.1.72" evidence="1"/>
<feature type="domain" description="Type ISP restriction-modification enzyme LLaBIII C-terminal specificity" evidence="6">
    <location>
        <begin position="739"/>
        <end position="1099"/>
    </location>
</feature>
<dbReference type="GO" id="GO:0009007">
    <property type="term" value="F:site-specific DNA-methyltransferase (adenine-specific) activity"/>
    <property type="evidence" value="ECO:0007669"/>
    <property type="project" value="UniProtKB-EC"/>
</dbReference>
<dbReference type="PANTHER" id="PTHR33841:SF1">
    <property type="entry name" value="DNA METHYLTRANSFERASE A"/>
    <property type="match status" value="1"/>
</dbReference>
<dbReference type="InterPro" id="IPR041635">
    <property type="entry name" value="Type_ISP_LLaBIII_C"/>
</dbReference>
<gene>
    <name evidence="7" type="ORF">A4R35_10340</name>
</gene>
<dbReference type="PRINTS" id="PR00507">
    <property type="entry name" value="N12N6MTFRASE"/>
</dbReference>
<dbReference type="InterPro" id="IPR050953">
    <property type="entry name" value="N4_N6_ade-DNA_methylase"/>
</dbReference>
<dbReference type="SUPFAM" id="SSF53335">
    <property type="entry name" value="S-adenosyl-L-methionine-dependent methyltransferases"/>
    <property type="match status" value="1"/>
</dbReference>
<dbReference type="GO" id="GO:0032259">
    <property type="term" value="P:methylation"/>
    <property type="evidence" value="ECO:0007669"/>
    <property type="project" value="UniProtKB-KW"/>
</dbReference>
<evidence type="ECO:0000259" key="6">
    <source>
        <dbReference type="Pfam" id="PF18135"/>
    </source>
</evidence>
<evidence type="ECO:0000256" key="3">
    <source>
        <dbReference type="ARBA" id="ARBA00022679"/>
    </source>
</evidence>
<evidence type="ECO:0000256" key="1">
    <source>
        <dbReference type="ARBA" id="ARBA00011900"/>
    </source>
</evidence>
<dbReference type="OrthoDB" id="9758243at2"/>
<proteinExistence type="predicted"/>
<dbReference type="InterPro" id="IPR003356">
    <property type="entry name" value="DNA_methylase_A-5"/>
</dbReference>
<dbReference type="Pfam" id="PF18135">
    <property type="entry name" value="Type_ISP_C"/>
    <property type="match status" value="1"/>
</dbReference>
<evidence type="ECO:0000256" key="4">
    <source>
        <dbReference type="ARBA" id="ARBA00047942"/>
    </source>
</evidence>
<dbReference type="InterPro" id="IPR029063">
    <property type="entry name" value="SAM-dependent_MTases_sf"/>
</dbReference>
<reference evidence="7 8" key="1">
    <citation type="submission" date="2016-08" db="EMBL/GenBank/DDBJ databases">
        <title>Analysis of Carbohydrate Active Enzymes in Thermogemmatispora T81 Reveals Carbohydrate Degradation Ability.</title>
        <authorList>
            <person name="Tomazini A."/>
            <person name="Lal S."/>
            <person name="Stott M."/>
            <person name="Henrissat B."/>
            <person name="Polikarpov I."/>
            <person name="Sparling R."/>
            <person name="Levin D.B."/>
        </authorList>
    </citation>
    <scope>NUCLEOTIDE SEQUENCE [LARGE SCALE GENOMIC DNA]</scope>
    <source>
        <strain evidence="7 8">T81</strain>
    </source>
</reference>
<keyword evidence="3 7" id="KW-0808">Transferase</keyword>
<evidence type="ECO:0000259" key="5">
    <source>
        <dbReference type="Pfam" id="PF02384"/>
    </source>
</evidence>
<comment type="caution">
    <text evidence="7">The sequence shown here is derived from an EMBL/GenBank/DDBJ whole genome shotgun (WGS) entry which is preliminary data.</text>
</comment>
<evidence type="ECO:0000313" key="8">
    <source>
        <dbReference type="Proteomes" id="UP000248706"/>
    </source>
</evidence>
<protein>
    <recommendedName>
        <fullName evidence="1">site-specific DNA-methyltransferase (adenine-specific)</fullName>
        <ecNumber evidence="1">2.1.1.72</ecNumber>
    </recommendedName>
</protein>
<keyword evidence="2 7" id="KW-0489">Methyltransferase</keyword>
<dbReference type="PANTHER" id="PTHR33841">
    <property type="entry name" value="DNA METHYLTRANSFERASE YEEA-RELATED"/>
    <property type="match status" value="1"/>
</dbReference>
<comment type="catalytic activity">
    <reaction evidence="4">
        <text>a 2'-deoxyadenosine in DNA + S-adenosyl-L-methionine = an N(6)-methyl-2'-deoxyadenosine in DNA + S-adenosyl-L-homocysteine + H(+)</text>
        <dbReference type="Rhea" id="RHEA:15197"/>
        <dbReference type="Rhea" id="RHEA-COMP:12418"/>
        <dbReference type="Rhea" id="RHEA-COMP:12419"/>
        <dbReference type="ChEBI" id="CHEBI:15378"/>
        <dbReference type="ChEBI" id="CHEBI:57856"/>
        <dbReference type="ChEBI" id="CHEBI:59789"/>
        <dbReference type="ChEBI" id="CHEBI:90615"/>
        <dbReference type="ChEBI" id="CHEBI:90616"/>
        <dbReference type="EC" id="2.1.1.72"/>
    </reaction>
</comment>
<dbReference type="Pfam" id="PF02384">
    <property type="entry name" value="N6_Mtase"/>
    <property type="match status" value="1"/>
</dbReference>
<feature type="domain" description="DNA methylase adenine-specific" evidence="5">
    <location>
        <begin position="304"/>
        <end position="442"/>
    </location>
</feature>